<evidence type="ECO:0000313" key="3">
    <source>
        <dbReference type="Proteomes" id="UP000005237"/>
    </source>
</evidence>
<keyword evidence="1" id="KW-0472">Membrane</keyword>
<protein>
    <submittedName>
        <fullName evidence="2">Uncharacterized protein</fullName>
    </submittedName>
</protein>
<reference evidence="2" key="2">
    <citation type="submission" date="2022-06" db="UniProtKB">
        <authorList>
            <consortium name="EnsemblMetazoa"/>
        </authorList>
    </citation>
    <scope>IDENTIFICATION</scope>
    <source>
        <strain evidence="2">DF5081</strain>
    </source>
</reference>
<keyword evidence="3" id="KW-1185">Reference proteome</keyword>
<dbReference type="EnsemblMetazoa" id="CJA36444.1">
    <property type="protein sequence ID" value="CJA36444.1"/>
    <property type="gene ID" value="WBGene00212291"/>
</dbReference>
<dbReference type="Pfam" id="PF10320">
    <property type="entry name" value="7TM_GPCR_Srsx"/>
    <property type="match status" value="1"/>
</dbReference>
<feature type="transmembrane region" description="Helical" evidence="1">
    <location>
        <begin position="35"/>
        <end position="60"/>
    </location>
</feature>
<organism evidence="2 3">
    <name type="scientific">Caenorhabditis japonica</name>
    <dbReference type="NCBI Taxonomy" id="281687"/>
    <lineage>
        <taxon>Eukaryota</taxon>
        <taxon>Metazoa</taxon>
        <taxon>Ecdysozoa</taxon>
        <taxon>Nematoda</taxon>
        <taxon>Chromadorea</taxon>
        <taxon>Rhabditida</taxon>
        <taxon>Rhabditina</taxon>
        <taxon>Rhabditomorpha</taxon>
        <taxon>Rhabditoidea</taxon>
        <taxon>Rhabditidae</taxon>
        <taxon>Peloderinae</taxon>
        <taxon>Caenorhabditis</taxon>
    </lineage>
</organism>
<sequence length="90" mass="10661">MSFPVIYALALLYVGVGQRDPLRNVVCLLPESLGYAYDIFALTSLFINLFVPPIYFYVYFRVKRMRMSEFMAYFLFIDQEEIGQKRVLRL</sequence>
<keyword evidence="1" id="KW-0812">Transmembrane</keyword>
<proteinExistence type="predicted"/>
<dbReference type="InterPro" id="IPR019424">
    <property type="entry name" value="7TM_GPCR_Srsx"/>
</dbReference>
<evidence type="ECO:0000313" key="2">
    <source>
        <dbReference type="EnsemblMetazoa" id="CJA36444.1"/>
    </source>
</evidence>
<keyword evidence="1" id="KW-1133">Transmembrane helix</keyword>
<reference evidence="3" key="1">
    <citation type="submission" date="2010-08" db="EMBL/GenBank/DDBJ databases">
        <authorList>
            <consortium name="Caenorhabditis japonica Sequencing Consortium"/>
            <person name="Wilson R.K."/>
        </authorList>
    </citation>
    <scope>NUCLEOTIDE SEQUENCE [LARGE SCALE GENOMIC DNA]</scope>
    <source>
        <strain evidence="3">DF5081</strain>
    </source>
</reference>
<accession>A0A8R1EJX7</accession>
<dbReference type="Proteomes" id="UP000005237">
    <property type="component" value="Unassembled WGS sequence"/>
</dbReference>
<name>A0A8R1EJX7_CAEJA</name>
<dbReference type="AlphaFoldDB" id="A0A8R1EJX7"/>
<evidence type="ECO:0000256" key="1">
    <source>
        <dbReference type="SAM" id="Phobius"/>
    </source>
</evidence>